<dbReference type="InterPro" id="IPR050300">
    <property type="entry name" value="GDXG_lipolytic_enzyme"/>
</dbReference>
<evidence type="ECO:0000313" key="3">
    <source>
        <dbReference type="EMBL" id="HJC22085.1"/>
    </source>
</evidence>
<feature type="domain" description="BD-FAE-like" evidence="2">
    <location>
        <begin position="42"/>
        <end position="246"/>
    </location>
</feature>
<accession>A0A9D2NCE9</accession>
<proteinExistence type="predicted"/>
<organism evidence="3 4">
    <name type="scientific">Candidatus Eisenbergiella merdavium</name>
    <dbReference type="NCBI Taxonomy" id="2838551"/>
    <lineage>
        <taxon>Bacteria</taxon>
        <taxon>Bacillati</taxon>
        <taxon>Bacillota</taxon>
        <taxon>Clostridia</taxon>
        <taxon>Lachnospirales</taxon>
        <taxon>Lachnospiraceae</taxon>
        <taxon>Eisenbergiella</taxon>
    </lineage>
</organism>
<protein>
    <submittedName>
        <fullName evidence="3">Alpha/beta hydrolase</fullName>
    </submittedName>
</protein>
<evidence type="ECO:0000259" key="2">
    <source>
        <dbReference type="Pfam" id="PF20434"/>
    </source>
</evidence>
<dbReference type="PANTHER" id="PTHR48081">
    <property type="entry name" value="AB HYDROLASE SUPERFAMILY PROTEIN C4A8.06C"/>
    <property type="match status" value="1"/>
</dbReference>
<dbReference type="GO" id="GO:0016787">
    <property type="term" value="F:hydrolase activity"/>
    <property type="evidence" value="ECO:0007669"/>
    <property type="project" value="UniProtKB-KW"/>
</dbReference>
<sequence length="286" mass="32332">MNLQEEPLAKVITPEKIDFEAEGLIQREGVAYTAYHGKEYRMDIVFPADAQKPLPTVIWVHGGGWSDENLTRKYLPSTQLAQLCKKGFVTASIDYRLSQEAPFPAQIEDCKAAVRFLRAHAEEFHVDPERIAAWGESAGGHLVELMAYSTEEEFLNDCCPGFSSRIQAVVPWYAPADLRLSEEEWESTEAYRKLFGGAALEERERLMEAASPICYASRKNPPTLLMHGDADRLVSLENSRQMYEALRTAGNDARLIVIPGQGHGFFDGDEYYESIFHFFEEILKNS</sequence>
<comment type="caution">
    <text evidence="3">The sequence shown here is derived from an EMBL/GenBank/DDBJ whole genome shotgun (WGS) entry which is preliminary data.</text>
</comment>
<dbReference type="InterPro" id="IPR049492">
    <property type="entry name" value="BD-FAE-like_dom"/>
</dbReference>
<dbReference type="Pfam" id="PF20434">
    <property type="entry name" value="BD-FAE"/>
    <property type="match status" value="1"/>
</dbReference>
<gene>
    <name evidence="3" type="ORF">H9761_00070</name>
</gene>
<dbReference type="InterPro" id="IPR029058">
    <property type="entry name" value="AB_hydrolase_fold"/>
</dbReference>
<dbReference type="SUPFAM" id="SSF53474">
    <property type="entry name" value="alpha/beta-Hydrolases"/>
    <property type="match status" value="1"/>
</dbReference>
<name>A0A9D2NCE9_9FIRM</name>
<dbReference type="PANTHER" id="PTHR48081:SF13">
    <property type="entry name" value="ALPHA_BETA HYDROLASE"/>
    <property type="match status" value="1"/>
</dbReference>
<dbReference type="Gene3D" id="3.40.50.1820">
    <property type="entry name" value="alpha/beta hydrolase"/>
    <property type="match status" value="1"/>
</dbReference>
<dbReference type="EMBL" id="DWWS01000001">
    <property type="protein sequence ID" value="HJC22085.1"/>
    <property type="molecule type" value="Genomic_DNA"/>
</dbReference>
<evidence type="ECO:0000313" key="4">
    <source>
        <dbReference type="Proteomes" id="UP000823891"/>
    </source>
</evidence>
<keyword evidence="1 3" id="KW-0378">Hydrolase</keyword>
<dbReference type="AlphaFoldDB" id="A0A9D2NCE9"/>
<dbReference type="Proteomes" id="UP000823891">
    <property type="component" value="Unassembled WGS sequence"/>
</dbReference>
<reference evidence="3" key="1">
    <citation type="journal article" date="2021" name="PeerJ">
        <title>Extensive microbial diversity within the chicken gut microbiome revealed by metagenomics and culture.</title>
        <authorList>
            <person name="Gilroy R."/>
            <person name="Ravi A."/>
            <person name="Getino M."/>
            <person name="Pursley I."/>
            <person name="Horton D.L."/>
            <person name="Alikhan N.F."/>
            <person name="Baker D."/>
            <person name="Gharbi K."/>
            <person name="Hall N."/>
            <person name="Watson M."/>
            <person name="Adriaenssens E.M."/>
            <person name="Foster-Nyarko E."/>
            <person name="Jarju S."/>
            <person name="Secka A."/>
            <person name="Antonio M."/>
            <person name="Oren A."/>
            <person name="Chaudhuri R.R."/>
            <person name="La Ragione R."/>
            <person name="Hildebrand F."/>
            <person name="Pallen M.J."/>
        </authorList>
    </citation>
    <scope>NUCLEOTIDE SEQUENCE</scope>
    <source>
        <strain evidence="3">USAMLcec2-132</strain>
    </source>
</reference>
<reference evidence="3" key="2">
    <citation type="submission" date="2021-04" db="EMBL/GenBank/DDBJ databases">
        <authorList>
            <person name="Gilroy R."/>
        </authorList>
    </citation>
    <scope>NUCLEOTIDE SEQUENCE</scope>
    <source>
        <strain evidence="3">USAMLcec2-132</strain>
    </source>
</reference>
<evidence type="ECO:0000256" key="1">
    <source>
        <dbReference type="ARBA" id="ARBA00022801"/>
    </source>
</evidence>